<evidence type="ECO:0000313" key="5">
    <source>
        <dbReference type="EMBL" id="RKH62672.1"/>
    </source>
</evidence>
<proteinExistence type="inferred from homology"/>
<comment type="caution">
    <text evidence="5">The sequence shown here is derived from an EMBL/GenBank/DDBJ whole genome shotgun (WGS) entry which is preliminary data.</text>
</comment>
<feature type="region of interest" description="Disordered" evidence="3">
    <location>
        <begin position="1"/>
        <end position="46"/>
    </location>
</feature>
<feature type="domain" description="SHSP" evidence="4">
    <location>
        <begin position="92"/>
        <end position="207"/>
    </location>
</feature>
<gene>
    <name evidence="5" type="ORF">D7W81_21755</name>
</gene>
<dbReference type="OrthoDB" id="9811615at2"/>
<evidence type="ECO:0000256" key="3">
    <source>
        <dbReference type="SAM" id="MobiDB-lite"/>
    </source>
</evidence>
<organism evidence="5 6">
    <name type="scientific">Corallococcus aberystwythensis</name>
    <dbReference type="NCBI Taxonomy" id="2316722"/>
    <lineage>
        <taxon>Bacteria</taxon>
        <taxon>Pseudomonadati</taxon>
        <taxon>Myxococcota</taxon>
        <taxon>Myxococcia</taxon>
        <taxon>Myxococcales</taxon>
        <taxon>Cystobacterineae</taxon>
        <taxon>Myxococcaceae</taxon>
        <taxon>Corallococcus</taxon>
    </lineage>
</organism>
<dbReference type="RefSeq" id="WP_120557317.1">
    <property type="nucleotide sequence ID" value="NZ_RAWK01000130.1"/>
</dbReference>
<dbReference type="InterPro" id="IPR002068">
    <property type="entry name" value="A-crystallin/Hsp20_dom"/>
</dbReference>
<dbReference type="InterPro" id="IPR008978">
    <property type="entry name" value="HSP20-like_chaperone"/>
</dbReference>
<dbReference type="AlphaFoldDB" id="A0A3A8QCZ9"/>
<protein>
    <submittedName>
        <fullName evidence="5">Hsp20/alpha crystallin family protein</fullName>
    </submittedName>
</protein>
<comment type="similarity">
    <text evidence="1 2">Belongs to the small heat shock protein (HSP20) family.</text>
</comment>
<reference evidence="6" key="1">
    <citation type="submission" date="2018-09" db="EMBL/GenBank/DDBJ databases">
        <authorList>
            <person name="Livingstone P.G."/>
            <person name="Whitworth D.E."/>
        </authorList>
    </citation>
    <scope>NUCLEOTIDE SEQUENCE [LARGE SCALE GENOMIC DNA]</scope>
    <source>
        <strain evidence="6">AB050A</strain>
    </source>
</reference>
<dbReference type="Gene3D" id="2.60.40.790">
    <property type="match status" value="1"/>
</dbReference>
<evidence type="ECO:0000256" key="1">
    <source>
        <dbReference type="PROSITE-ProRule" id="PRU00285"/>
    </source>
</evidence>
<dbReference type="SUPFAM" id="SSF49764">
    <property type="entry name" value="HSP20-like chaperones"/>
    <property type="match status" value="1"/>
</dbReference>
<keyword evidence="6" id="KW-1185">Reference proteome</keyword>
<accession>A0A3A8QCZ9</accession>
<dbReference type="PANTHER" id="PTHR11527">
    <property type="entry name" value="HEAT-SHOCK PROTEIN 20 FAMILY MEMBER"/>
    <property type="match status" value="1"/>
</dbReference>
<evidence type="ECO:0000313" key="6">
    <source>
        <dbReference type="Proteomes" id="UP000267003"/>
    </source>
</evidence>
<dbReference type="InterPro" id="IPR031107">
    <property type="entry name" value="Small_HSP"/>
</dbReference>
<evidence type="ECO:0000259" key="4">
    <source>
        <dbReference type="PROSITE" id="PS01031"/>
    </source>
</evidence>
<name>A0A3A8QCZ9_9BACT</name>
<dbReference type="PROSITE" id="PS01031">
    <property type="entry name" value="SHSP"/>
    <property type="match status" value="1"/>
</dbReference>
<evidence type="ECO:0000256" key="2">
    <source>
        <dbReference type="RuleBase" id="RU003616"/>
    </source>
</evidence>
<feature type="compositionally biased region" description="Polar residues" evidence="3">
    <location>
        <begin position="33"/>
        <end position="42"/>
    </location>
</feature>
<sequence length="221" mass="24079">MANANRNPGAQGGPSSPPAVKNAQADAPGGASQGQEPRTGTGISRRESYASAMGREAMPMSPFGLLRRMLEDMDELFTGIGSRGLAARGGMMDEGLWSPQVDVLERNGNLVVKADLPGMKQEDIHVELLNDMLVIEGERSFEVEEEQEIEGVWSLERGTGCFRRAIPLPEGIDTETIEAHFENGVLEISLKLPEPVAQGKRIEVKRGPREQVRMPRGKPIH</sequence>
<dbReference type="EMBL" id="RAWK01000130">
    <property type="protein sequence ID" value="RKH62672.1"/>
    <property type="molecule type" value="Genomic_DNA"/>
</dbReference>
<dbReference type="Proteomes" id="UP000267003">
    <property type="component" value="Unassembled WGS sequence"/>
</dbReference>
<dbReference type="Pfam" id="PF00011">
    <property type="entry name" value="HSP20"/>
    <property type="match status" value="1"/>
</dbReference>
<dbReference type="CDD" id="cd06464">
    <property type="entry name" value="ACD_sHsps-like"/>
    <property type="match status" value="1"/>
</dbReference>